<proteinExistence type="inferred from homology"/>
<evidence type="ECO:0000256" key="2">
    <source>
        <dbReference type="ARBA" id="ARBA00002632"/>
    </source>
</evidence>
<comment type="pathway">
    <text evidence="3 14 15">Sulfur metabolism; hydrogen sulfide biosynthesis; sulfite from sulfate: step 2/3.</text>
</comment>
<dbReference type="InterPro" id="IPR002891">
    <property type="entry name" value="APS"/>
</dbReference>
<comment type="catalytic activity">
    <reaction evidence="1 14 15">
        <text>adenosine 5'-phosphosulfate + ATP = 3'-phosphoadenylyl sulfate + ADP + H(+)</text>
        <dbReference type="Rhea" id="RHEA:24152"/>
        <dbReference type="ChEBI" id="CHEBI:15378"/>
        <dbReference type="ChEBI" id="CHEBI:30616"/>
        <dbReference type="ChEBI" id="CHEBI:58243"/>
        <dbReference type="ChEBI" id="CHEBI:58339"/>
        <dbReference type="ChEBI" id="CHEBI:456216"/>
        <dbReference type="EC" id="2.7.1.25"/>
    </reaction>
</comment>
<dbReference type="SUPFAM" id="SSF52540">
    <property type="entry name" value="P-loop containing nucleoside triphosphate hydrolases"/>
    <property type="match status" value="1"/>
</dbReference>
<sequence length="209" mass="23450">MLSDHGPPKIQFTQQDIVLQTLQVTRESRANIKKQRPRVIWLTGLSGSGKSTIANAIETRLHARGNHTYILDGDNVRHGLNQDLSFSHEDRVENIRRVAEVAKLMADAGLIVIVAFISPYRVDRELARNLLTKDEFIEVFIDTPLQECIRRDPKGLYRKALTGGIAHFTGVSSTYEPPLHAEINLKTLEAGPDELAMRVVDYLDKTTPA</sequence>
<dbReference type="CDD" id="cd02027">
    <property type="entry name" value="APSK"/>
    <property type="match status" value="1"/>
</dbReference>
<accession>A0A1Q8ZQI6</accession>
<dbReference type="GO" id="GO:0004020">
    <property type="term" value="F:adenylylsulfate kinase activity"/>
    <property type="evidence" value="ECO:0007669"/>
    <property type="project" value="UniProtKB-UniRule"/>
</dbReference>
<comment type="similarity">
    <text evidence="4 14 15">Belongs to the APS kinase family.</text>
</comment>
<keyword evidence="7 14" id="KW-0808">Transferase</keyword>
<evidence type="ECO:0000256" key="3">
    <source>
        <dbReference type="ARBA" id="ARBA00004806"/>
    </source>
</evidence>
<evidence type="ECO:0000256" key="4">
    <source>
        <dbReference type="ARBA" id="ARBA00007008"/>
    </source>
</evidence>
<keyword evidence="18" id="KW-1185">Reference proteome</keyword>
<evidence type="ECO:0000256" key="13">
    <source>
        <dbReference type="ARBA" id="ARBA00031464"/>
    </source>
</evidence>
<dbReference type="HAMAP" id="MF_00065">
    <property type="entry name" value="Adenylyl_sulf_kinase"/>
    <property type="match status" value="1"/>
</dbReference>
<keyword evidence="10 14" id="KW-0067">ATP-binding</keyword>
<dbReference type="GO" id="GO:0005524">
    <property type="term" value="F:ATP binding"/>
    <property type="evidence" value="ECO:0007669"/>
    <property type="project" value="UniProtKB-UniRule"/>
</dbReference>
<evidence type="ECO:0000313" key="18">
    <source>
        <dbReference type="Proteomes" id="UP000186894"/>
    </source>
</evidence>
<dbReference type="EMBL" id="MKIM01000027">
    <property type="protein sequence ID" value="OLP44210.1"/>
    <property type="molecule type" value="Genomic_DNA"/>
</dbReference>
<dbReference type="AlphaFoldDB" id="A0A1Q8ZQI6"/>
<dbReference type="Gene3D" id="3.40.50.300">
    <property type="entry name" value="P-loop containing nucleotide triphosphate hydrolases"/>
    <property type="match status" value="1"/>
</dbReference>
<evidence type="ECO:0000256" key="15">
    <source>
        <dbReference type="RuleBase" id="RU004347"/>
    </source>
</evidence>
<evidence type="ECO:0000256" key="9">
    <source>
        <dbReference type="ARBA" id="ARBA00022777"/>
    </source>
</evidence>
<evidence type="ECO:0000256" key="8">
    <source>
        <dbReference type="ARBA" id="ARBA00022741"/>
    </source>
</evidence>
<evidence type="ECO:0000259" key="16">
    <source>
        <dbReference type="Pfam" id="PF01583"/>
    </source>
</evidence>
<dbReference type="PANTHER" id="PTHR11055">
    <property type="entry name" value="BIFUNCTIONAL 3'-PHOSPHOADENOSINE 5'-PHOSPHOSULFATE SYNTHASE"/>
    <property type="match status" value="1"/>
</dbReference>
<dbReference type="EC" id="2.7.1.25" evidence="5 14"/>
<dbReference type="NCBIfam" id="NF003013">
    <property type="entry name" value="PRK03846.1"/>
    <property type="match status" value="1"/>
</dbReference>
<evidence type="ECO:0000256" key="10">
    <source>
        <dbReference type="ARBA" id="ARBA00022840"/>
    </source>
</evidence>
<comment type="caution">
    <text evidence="17">The sequence shown here is derived from an EMBL/GenBank/DDBJ whole genome shotgun (WGS) entry which is preliminary data.</text>
</comment>
<evidence type="ECO:0000256" key="14">
    <source>
        <dbReference type="HAMAP-Rule" id="MF_00065"/>
    </source>
</evidence>
<organism evidence="17 18">
    <name type="scientific">Rhizobium oryziradicis</name>
    <dbReference type="NCBI Taxonomy" id="1867956"/>
    <lineage>
        <taxon>Bacteria</taxon>
        <taxon>Pseudomonadati</taxon>
        <taxon>Pseudomonadota</taxon>
        <taxon>Alphaproteobacteria</taxon>
        <taxon>Hyphomicrobiales</taxon>
        <taxon>Rhizobiaceae</taxon>
        <taxon>Rhizobium/Agrobacterium group</taxon>
        <taxon>Rhizobium</taxon>
    </lineage>
</organism>
<comment type="function">
    <text evidence="2 14 15">Catalyzes the synthesis of activated sulfate.</text>
</comment>
<keyword evidence="14" id="KW-0597">Phosphoprotein</keyword>
<dbReference type="UniPathway" id="UPA00140">
    <property type="reaction ID" value="UER00205"/>
</dbReference>
<evidence type="ECO:0000256" key="7">
    <source>
        <dbReference type="ARBA" id="ARBA00022679"/>
    </source>
</evidence>
<dbReference type="Proteomes" id="UP000186894">
    <property type="component" value="Unassembled WGS sequence"/>
</dbReference>
<dbReference type="GO" id="GO:0070814">
    <property type="term" value="P:hydrogen sulfide biosynthetic process"/>
    <property type="evidence" value="ECO:0007669"/>
    <property type="project" value="UniProtKB-UniRule"/>
</dbReference>
<evidence type="ECO:0000256" key="5">
    <source>
        <dbReference type="ARBA" id="ARBA00012121"/>
    </source>
</evidence>
<feature type="binding site" evidence="14">
    <location>
        <begin position="44"/>
        <end position="51"/>
    </location>
    <ligand>
        <name>ATP</name>
        <dbReference type="ChEBI" id="CHEBI:30616"/>
    </ligand>
</feature>
<evidence type="ECO:0000256" key="1">
    <source>
        <dbReference type="ARBA" id="ARBA00001823"/>
    </source>
</evidence>
<dbReference type="InterPro" id="IPR027417">
    <property type="entry name" value="P-loop_NTPase"/>
</dbReference>
<evidence type="ECO:0000256" key="6">
    <source>
        <dbReference type="ARBA" id="ARBA00018163"/>
    </source>
</evidence>
<gene>
    <name evidence="14" type="primary">cysC</name>
    <name evidence="17" type="ORF">BJF95_06530</name>
</gene>
<reference evidence="17 18" key="1">
    <citation type="submission" date="2016-09" db="EMBL/GenBank/DDBJ databases">
        <title>Rhizobium oryziradicis sp. nov., isolated from the root of rice.</title>
        <authorList>
            <person name="Zhao J."/>
            <person name="Zhang X."/>
        </authorList>
    </citation>
    <scope>NUCLEOTIDE SEQUENCE [LARGE SCALE GENOMIC DNA]</scope>
    <source>
        <strain evidence="17 18">N19</strain>
    </source>
</reference>
<dbReference type="GO" id="GO:0000103">
    <property type="term" value="P:sulfate assimilation"/>
    <property type="evidence" value="ECO:0007669"/>
    <property type="project" value="UniProtKB-UniRule"/>
</dbReference>
<feature type="active site" description="Phosphoserine intermediate" evidence="14">
    <location>
        <position position="118"/>
    </location>
</feature>
<dbReference type="STRING" id="1867956.BJF95_06530"/>
<dbReference type="InterPro" id="IPR059117">
    <property type="entry name" value="APS_kinase_dom"/>
</dbReference>
<feature type="domain" description="APS kinase" evidence="16">
    <location>
        <begin position="37"/>
        <end position="185"/>
    </location>
</feature>
<evidence type="ECO:0000256" key="12">
    <source>
        <dbReference type="ARBA" id="ARBA00031393"/>
    </source>
</evidence>
<keyword evidence="8 14" id="KW-0547">Nucleotide-binding</keyword>
<dbReference type="Pfam" id="PF01583">
    <property type="entry name" value="APS_kinase"/>
    <property type="match status" value="1"/>
</dbReference>
<dbReference type="OrthoDB" id="9804504at2"/>
<protein>
    <recommendedName>
        <fullName evidence="6 14">Adenylyl-sulfate kinase</fullName>
        <ecNumber evidence="5 14">2.7.1.25</ecNumber>
    </recommendedName>
    <alternativeName>
        <fullName evidence="12 14">APS kinase</fullName>
    </alternativeName>
    <alternativeName>
        <fullName evidence="13 14">ATP adenosine-5'-phosphosulfate 3'-phosphotransferase</fullName>
    </alternativeName>
    <alternativeName>
        <fullName evidence="11 14">Adenosine-5'-phosphosulfate kinase</fullName>
    </alternativeName>
</protein>
<name>A0A1Q8ZQI6_9HYPH</name>
<evidence type="ECO:0000313" key="17">
    <source>
        <dbReference type="EMBL" id="OLP44210.1"/>
    </source>
</evidence>
<dbReference type="NCBIfam" id="TIGR00455">
    <property type="entry name" value="apsK"/>
    <property type="match status" value="1"/>
</dbReference>
<keyword evidence="9 14" id="KW-0418">Kinase</keyword>
<dbReference type="PANTHER" id="PTHR11055:SF63">
    <property type="entry name" value="ADENYLYL-SULFATE KINASE 1, CHLOROPLASTIC"/>
    <property type="match status" value="1"/>
</dbReference>
<evidence type="ECO:0000256" key="11">
    <source>
        <dbReference type="ARBA" id="ARBA00029724"/>
    </source>
</evidence>